<dbReference type="InterPro" id="IPR036909">
    <property type="entry name" value="Cyt_c-like_dom_sf"/>
</dbReference>
<dbReference type="SUPFAM" id="SSF46626">
    <property type="entry name" value="Cytochrome c"/>
    <property type="match status" value="1"/>
</dbReference>
<evidence type="ECO:0000256" key="3">
    <source>
        <dbReference type="ARBA" id="ARBA00012949"/>
    </source>
</evidence>
<keyword evidence="6" id="KW-0679">Respiratory chain</keyword>
<evidence type="ECO:0000259" key="20">
    <source>
        <dbReference type="PROSITE" id="PS50857"/>
    </source>
</evidence>
<dbReference type="InterPro" id="IPR002429">
    <property type="entry name" value="CcO_II-like_C"/>
</dbReference>
<evidence type="ECO:0000256" key="8">
    <source>
        <dbReference type="ARBA" id="ARBA00022723"/>
    </source>
</evidence>
<dbReference type="Gene3D" id="2.60.40.420">
    <property type="entry name" value="Cupredoxins - blue copper proteins"/>
    <property type="match status" value="1"/>
</dbReference>
<evidence type="ECO:0000256" key="18">
    <source>
        <dbReference type="SAM" id="Phobius"/>
    </source>
</evidence>
<keyword evidence="7 18" id="KW-0812">Transmembrane</keyword>
<dbReference type="InterPro" id="IPR009056">
    <property type="entry name" value="Cyt_c-like_dom"/>
</dbReference>
<comment type="similarity">
    <text evidence="2">Belongs to the cytochrome c oxidase subunit 2 family.</text>
</comment>
<evidence type="ECO:0000256" key="17">
    <source>
        <dbReference type="PROSITE-ProRule" id="PRU00433"/>
    </source>
</evidence>
<dbReference type="Pfam" id="PF00116">
    <property type="entry name" value="COX2"/>
    <property type="match status" value="1"/>
</dbReference>
<dbReference type="CDD" id="cd04213">
    <property type="entry name" value="CuRO_CcO_Caa3_II"/>
    <property type="match status" value="1"/>
</dbReference>
<dbReference type="PANTHER" id="PTHR22888">
    <property type="entry name" value="CYTOCHROME C OXIDASE, SUBUNIT II"/>
    <property type="match status" value="1"/>
</dbReference>
<dbReference type="Proteomes" id="UP001404956">
    <property type="component" value="Unassembled WGS sequence"/>
</dbReference>
<evidence type="ECO:0000256" key="19">
    <source>
        <dbReference type="SAM" id="SignalP"/>
    </source>
</evidence>
<dbReference type="EMBL" id="BAABRV010000006">
    <property type="protein sequence ID" value="GAA5534189.1"/>
    <property type="molecule type" value="Genomic_DNA"/>
</dbReference>
<gene>
    <name evidence="22" type="primary">ctaC_3</name>
    <name evidence="22" type="ORF">Dalu01_02597</name>
</gene>
<proteinExistence type="inferred from homology"/>
<keyword evidence="12 17" id="KW-0408">Iron</keyword>
<dbReference type="InterPro" id="IPR008972">
    <property type="entry name" value="Cupredoxin"/>
</dbReference>
<dbReference type="PROSITE" id="PS51007">
    <property type="entry name" value="CYTC"/>
    <property type="match status" value="1"/>
</dbReference>
<keyword evidence="13" id="KW-0186">Copper</keyword>
<dbReference type="PROSITE" id="PS50857">
    <property type="entry name" value="COX2_CUA"/>
    <property type="match status" value="1"/>
</dbReference>
<keyword evidence="14 18" id="KW-0472">Membrane</keyword>
<keyword evidence="19" id="KW-0732">Signal</keyword>
<reference evidence="22 23" key="1">
    <citation type="submission" date="2024-02" db="EMBL/GenBank/DDBJ databases">
        <title>Deinococcus aluminii NBRC 112889.</title>
        <authorList>
            <person name="Ichikawa N."/>
            <person name="Katano-Makiyama Y."/>
            <person name="Hidaka K."/>
        </authorList>
    </citation>
    <scope>NUCLEOTIDE SEQUENCE [LARGE SCALE GENOMIC DNA]</scope>
    <source>
        <strain evidence="22 23">NBRC 112889</strain>
    </source>
</reference>
<evidence type="ECO:0000256" key="2">
    <source>
        <dbReference type="ARBA" id="ARBA00007866"/>
    </source>
</evidence>
<keyword evidence="10" id="KW-0249">Electron transport</keyword>
<evidence type="ECO:0000259" key="21">
    <source>
        <dbReference type="PROSITE" id="PS51007"/>
    </source>
</evidence>
<dbReference type="PROSITE" id="PS00078">
    <property type="entry name" value="COX2"/>
    <property type="match status" value="1"/>
</dbReference>
<keyword evidence="23" id="KW-1185">Reference proteome</keyword>
<comment type="function">
    <text evidence="15">Subunits I and II form the functional core of the enzyme complex. Electrons originating in cytochrome c are transferred via heme a and Cu(A) to the binuclear center formed by heme a3 and Cu(B).</text>
</comment>
<evidence type="ECO:0000256" key="10">
    <source>
        <dbReference type="ARBA" id="ARBA00022982"/>
    </source>
</evidence>
<keyword evidence="4" id="KW-0813">Transport</keyword>
<evidence type="ECO:0000313" key="23">
    <source>
        <dbReference type="Proteomes" id="UP001404956"/>
    </source>
</evidence>
<dbReference type="InterPro" id="IPR034236">
    <property type="entry name" value="CuRO_CcO_Caa3_II"/>
</dbReference>
<feature type="domain" description="Cytochrome oxidase subunit II copper A binding" evidence="20">
    <location>
        <begin position="122"/>
        <end position="234"/>
    </location>
</feature>
<dbReference type="InterPro" id="IPR036257">
    <property type="entry name" value="Cyt_c_oxidase_su2_TM_sf"/>
</dbReference>
<sequence>MRRFIRPHLAFGGLVGTLTPPALASPSALAPAGPDAARVALWWWIMFAIACVVFVVVVALLIYALMRRRGQGAFHRPLPPQQERRWFSFVVIAGGIVPAVTLSTVMGVNVYGERRAAQEAAQPRLTIQVIGHQWWWEVYYPRGGFSTANEIHVPVGQPVELKLTTADVIHSFWVPQLSPKYDLIPGQTNTLTLTAQRAGTYRGQCAEYCGLQHAHMALVVVADAPRDYDAWAARQVQPAANPPAGSVAFQGQQLFQGSACVYCHAIRGTDASSRLGPDLTHLASRLTLGAGTLRNNYGNLAGWVVNAQAVKPGNKMPPMYLSSGELKALMTYLESLQ</sequence>
<name>A0ABP9XFS2_9DEIO</name>
<evidence type="ECO:0000256" key="14">
    <source>
        <dbReference type="ARBA" id="ARBA00023136"/>
    </source>
</evidence>
<evidence type="ECO:0000256" key="13">
    <source>
        <dbReference type="ARBA" id="ARBA00023008"/>
    </source>
</evidence>
<dbReference type="PANTHER" id="PTHR22888:SF9">
    <property type="entry name" value="CYTOCHROME C OXIDASE SUBUNIT 2"/>
    <property type="match status" value="1"/>
</dbReference>
<feature type="chain" id="PRO_5047006047" description="cytochrome-c oxidase" evidence="19">
    <location>
        <begin position="25"/>
        <end position="337"/>
    </location>
</feature>
<keyword evidence="8 17" id="KW-0479">Metal-binding</keyword>
<protein>
    <recommendedName>
        <fullName evidence="3">cytochrome-c oxidase</fullName>
        <ecNumber evidence="3">7.1.1.9</ecNumber>
    </recommendedName>
    <alternativeName>
        <fullName evidence="16">Cytochrome aa3 subunit 2</fullName>
    </alternativeName>
</protein>
<evidence type="ECO:0000256" key="16">
    <source>
        <dbReference type="ARBA" id="ARBA00031399"/>
    </source>
</evidence>
<comment type="caution">
    <text evidence="22">The sequence shown here is derived from an EMBL/GenBank/DDBJ whole genome shotgun (WGS) entry which is preliminary data.</text>
</comment>
<dbReference type="Gene3D" id="1.10.287.90">
    <property type="match status" value="1"/>
</dbReference>
<dbReference type="InterPro" id="IPR014222">
    <property type="entry name" value="Cyt_c_oxidase_su2"/>
</dbReference>
<dbReference type="NCBIfam" id="TIGR02866">
    <property type="entry name" value="CoxB"/>
    <property type="match status" value="1"/>
</dbReference>
<dbReference type="InterPro" id="IPR045187">
    <property type="entry name" value="CcO_II"/>
</dbReference>
<dbReference type="SUPFAM" id="SSF49503">
    <property type="entry name" value="Cupredoxins"/>
    <property type="match status" value="1"/>
</dbReference>
<evidence type="ECO:0000256" key="11">
    <source>
        <dbReference type="ARBA" id="ARBA00022989"/>
    </source>
</evidence>
<evidence type="ECO:0000256" key="15">
    <source>
        <dbReference type="ARBA" id="ARBA00024688"/>
    </source>
</evidence>
<evidence type="ECO:0000313" key="22">
    <source>
        <dbReference type="EMBL" id="GAA5534189.1"/>
    </source>
</evidence>
<keyword evidence="5 17" id="KW-0349">Heme</keyword>
<evidence type="ECO:0000256" key="4">
    <source>
        <dbReference type="ARBA" id="ARBA00022448"/>
    </source>
</evidence>
<evidence type="ECO:0000256" key="9">
    <source>
        <dbReference type="ARBA" id="ARBA00022967"/>
    </source>
</evidence>
<evidence type="ECO:0000256" key="5">
    <source>
        <dbReference type="ARBA" id="ARBA00022617"/>
    </source>
</evidence>
<dbReference type="EC" id="7.1.1.9" evidence="3"/>
<dbReference type="Pfam" id="PF00034">
    <property type="entry name" value="Cytochrom_C"/>
    <property type="match status" value="1"/>
</dbReference>
<accession>A0ABP9XFS2</accession>
<dbReference type="InterPro" id="IPR001505">
    <property type="entry name" value="Copper_CuA"/>
</dbReference>
<feature type="domain" description="Cytochrome c" evidence="21">
    <location>
        <begin position="246"/>
        <end position="337"/>
    </location>
</feature>
<keyword evidence="11 18" id="KW-1133">Transmembrane helix</keyword>
<feature type="signal peptide" evidence="19">
    <location>
        <begin position="1"/>
        <end position="24"/>
    </location>
</feature>
<keyword evidence="9" id="KW-1278">Translocase</keyword>
<evidence type="ECO:0000256" key="7">
    <source>
        <dbReference type="ARBA" id="ARBA00022692"/>
    </source>
</evidence>
<evidence type="ECO:0000256" key="6">
    <source>
        <dbReference type="ARBA" id="ARBA00022660"/>
    </source>
</evidence>
<organism evidence="22 23">
    <name type="scientific">Deinococcus aluminii</name>
    <dbReference type="NCBI Taxonomy" id="1656885"/>
    <lineage>
        <taxon>Bacteria</taxon>
        <taxon>Thermotogati</taxon>
        <taxon>Deinococcota</taxon>
        <taxon>Deinococci</taxon>
        <taxon>Deinococcales</taxon>
        <taxon>Deinococcaceae</taxon>
        <taxon>Deinococcus</taxon>
    </lineage>
</organism>
<feature type="transmembrane region" description="Helical" evidence="18">
    <location>
        <begin position="86"/>
        <end position="108"/>
    </location>
</feature>
<evidence type="ECO:0000256" key="12">
    <source>
        <dbReference type="ARBA" id="ARBA00023004"/>
    </source>
</evidence>
<dbReference type="RefSeq" id="WP_345455308.1">
    <property type="nucleotide sequence ID" value="NZ_BAABRV010000006.1"/>
</dbReference>
<evidence type="ECO:0000256" key="1">
    <source>
        <dbReference type="ARBA" id="ARBA00004141"/>
    </source>
</evidence>
<feature type="transmembrane region" description="Helical" evidence="18">
    <location>
        <begin position="40"/>
        <end position="65"/>
    </location>
</feature>
<comment type="subcellular location">
    <subcellularLocation>
        <location evidence="1">Membrane</location>
        <topology evidence="1">Multi-pass membrane protein</topology>
    </subcellularLocation>
</comment>